<comment type="catalytic activity">
    <reaction evidence="8">
        <text>ATP + H2O = ADP + phosphate + H(+)</text>
        <dbReference type="Rhea" id="RHEA:13065"/>
        <dbReference type="ChEBI" id="CHEBI:15377"/>
        <dbReference type="ChEBI" id="CHEBI:15378"/>
        <dbReference type="ChEBI" id="CHEBI:30616"/>
        <dbReference type="ChEBI" id="CHEBI:43474"/>
        <dbReference type="ChEBI" id="CHEBI:456216"/>
        <dbReference type="EC" id="3.6.4.13"/>
    </reaction>
</comment>
<evidence type="ECO:0000259" key="13">
    <source>
        <dbReference type="PROSITE" id="PS51195"/>
    </source>
</evidence>
<feature type="compositionally biased region" description="Basic and acidic residues" evidence="10">
    <location>
        <begin position="99"/>
        <end position="109"/>
    </location>
</feature>
<feature type="compositionally biased region" description="Low complexity" evidence="10">
    <location>
        <begin position="8"/>
        <end position="23"/>
    </location>
</feature>
<dbReference type="Gramene" id="ESW17707">
    <property type="protein sequence ID" value="ESW17707"/>
    <property type="gene ID" value="PHAVU_007G262000g"/>
</dbReference>
<dbReference type="Proteomes" id="UP000000226">
    <property type="component" value="Chromosome 7"/>
</dbReference>
<dbReference type="GO" id="GO:0003724">
    <property type="term" value="F:RNA helicase activity"/>
    <property type="evidence" value="ECO:0007669"/>
    <property type="project" value="UniProtKB-EC"/>
</dbReference>
<dbReference type="Pfam" id="PF00270">
    <property type="entry name" value="DEAD"/>
    <property type="match status" value="1"/>
</dbReference>
<dbReference type="GO" id="GO:0005524">
    <property type="term" value="F:ATP binding"/>
    <property type="evidence" value="ECO:0007669"/>
    <property type="project" value="UniProtKB-KW"/>
</dbReference>
<dbReference type="InterPro" id="IPR027417">
    <property type="entry name" value="P-loop_NTPase"/>
</dbReference>
<evidence type="ECO:0000256" key="5">
    <source>
        <dbReference type="ARBA" id="ARBA00022840"/>
    </source>
</evidence>
<dbReference type="CDD" id="cd18787">
    <property type="entry name" value="SF2_C_DEAD"/>
    <property type="match status" value="1"/>
</dbReference>
<evidence type="ECO:0000256" key="3">
    <source>
        <dbReference type="ARBA" id="ARBA00022801"/>
    </source>
</evidence>
<proteinExistence type="inferred from homology"/>
<dbReference type="SMR" id="V7BIK6"/>
<dbReference type="PROSITE" id="PS51195">
    <property type="entry name" value="Q_MOTIF"/>
    <property type="match status" value="1"/>
</dbReference>
<dbReference type="AlphaFoldDB" id="V7BIK6"/>
<keyword evidence="2" id="KW-0547">Nucleotide-binding</keyword>
<dbReference type="FunFam" id="3.40.50.300:FF:000397">
    <property type="entry name" value="Probable ATP-dependent RNA helicase DDX4"/>
    <property type="match status" value="1"/>
</dbReference>
<feature type="compositionally biased region" description="Acidic residues" evidence="10">
    <location>
        <begin position="112"/>
        <end position="123"/>
    </location>
</feature>
<dbReference type="PROSITE" id="PS51192">
    <property type="entry name" value="HELICASE_ATP_BIND_1"/>
    <property type="match status" value="1"/>
</dbReference>
<accession>V7BIK6</accession>
<feature type="region of interest" description="Disordered" evidence="10">
    <location>
        <begin position="1"/>
        <end position="123"/>
    </location>
</feature>
<dbReference type="GO" id="GO:0016787">
    <property type="term" value="F:hydrolase activity"/>
    <property type="evidence" value="ECO:0007669"/>
    <property type="project" value="UniProtKB-KW"/>
</dbReference>
<evidence type="ECO:0000256" key="7">
    <source>
        <dbReference type="ARBA" id="ARBA00024358"/>
    </source>
</evidence>
<keyword evidence="6" id="KW-0694">RNA-binding</keyword>
<keyword evidence="3" id="KW-0378">Hydrolase</keyword>
<dbReference type="EC" id="3.6.4.13" evidence="1"/>
<dbReference type="SMART" id="SM00487">
    <property type="entry name" value="DEXDc"/>
    <property type="match status" value="1"/>
</dbReference>
<dbReference type="InterPro" id="IPR014001">
    <property type="entry name" value="Helicase_ATP-bd"/>
</dbReference>
<keyword evidence="4" id="KW-0347">Helicase</keyword>
<gene>
    <name evidence="14" type="ORF">PHAVU_007G262000g</name>
</gene>
<feature type="region of interest" description="Disordered" evidence="10">
    <location>
        <begin position="550"/>
        <end position="570"/>
    </location>
</feature>
<evidence type="ECO:0000256" key="10">
    <source>
        <dbReference type="SAM" id="MobiDB-lite"/>
    </source>
</evidence>
<dbReference type="FunFam" id="3.40.50.300:FF:000008">
    <property type="entry name" value="ATP-dependent RNA helicase RhlB"/>
    <property type="match status" value="1"/>
</dbReference>
<dbReference type="PROSITE" id="PS51194">
    <property type="entry name" value="HELICASE_CTER"/>
    <property type="match status" value="1"/>
</dbReference>
<dbReference type="OrthoDB" id="196131at2759"/>
<evidence type="ECO:0000256" key="8">
    <source>
        <dbReference type="ARBA" id="ARBA00047984"/>
    </source>
</evidence>
<protein>
    <recommendedName>
        <fullName evidence="1">RNA helicase</fullName>
        <ecNumber evidence="1">3.6.4.13</ecNumber>
    </recommendedName>
</protein>
<evidence type="ECO:0000256" key="6">
    <source>
        <dbReference type="ARBA" id="ARBA00022884"/>
    </source>
</evidence>
<keyword evidence="15" id="KW-1185">Reference proteome</keyword>
<dbReference type="InterPro" id="IPR011545">
    <property type="entry name" value="DEAD/DEAH_box_helicase_dom"/>
</dbReference>
<evidence type="ECO:0000256" key="9">
    <source>
        <dbReference type="PROSITE-ProRule" id="PRU00552"/>
    </source>
</evidence>
<dbReference type="InterPro" id="IPR014014">
    <property type="entry name" value="RNA_helicase_DEAD_Q_motif"/>
</dbReference>
<evidence type="ECO:0000259" key="12">
    <source>
        <dbReference type="PROSITE" id="PS51194"/>
    </source>
</evidence>
<evidence type="ECO:0000256" key="1">
    <source>
        <dbReference type="ARBA" id="ARBA00012552"/>
    </source>
</evidence>
<dbReference type="InterPro" id="IPR044763">
    <property type="entry name" value="Ded1/Dbp1_DEADc"/>
</dbReference>
<feature type="domain" description="Helicase ATP-binding" evidence="11">
    <location>
        <begin position="182"/>
        <end position="366"/>
    </location>
</feature>
<keyword evidence="5" id="KW-0067">ATP-binding</keyword>
<dbReference type="SUPFAM" id="SSF52540">
    <property type="entry name" value="P-loop containing nucleoside triphosphate hydrolases"/>
    <property type="match status" value="1"/>
</dbReference>
<dbReference type="CDD" id="cd17967">
    <property type="entry name" value="DEADc_DDX3_DDX4"/>
    <property type="match status" value="1"/>
</dbReference>
<dbReference type="GO" id="GO:0003723">
    <property type="term" value="F:RNA binding"/>
    <property type="evidence" value="ECO:0007669"/>
    <property type="project" value="UniProtKB-KW"/>
</dbReference>
<evidence type="ECO:0000256" key="2">
    <source>
        <dbReference type="ARBA" id="ARBA00022741"/>
    </source>
</evidence>
<dbReference type="InterPro" id="IPR001650">
    <property type="entry name" value="Helicase_C-like"/>
</dbReference>
<dbReference type="EMBL" id="CM002294">
    <property type="protein sequence ID" value="ESW17707.1"/>
    <property type="molecule type" value="Genomic_DNA"/>
</dbReference>
<feature type="compositionally biased region" description="Polar residues" evidence="10">
    <location>
        <begin position="79"/>
        <end position="88"/>
    </location>
</feature>
<feature type="domain" description="DEAD-box RNA helicase Q" evidence="13">
    <location>
        <begin position="151"/>
        <end position="179"/>
    </location>
</feature>
<sequence length="609" mass="66119">MRTSWADSADNSAIGSGNGNSSALPPRGAYVPPHLRNRSLSSEVPAVSHTPAPLPVNDRVNPGGAAPHQGGGYFKADQGRQQGYNSGYQTGGGWNGRGAGRDRGRREANPFENDEVEDQSLDEQENTGINFDAYDDIPVETSGENVPPPVNTFAEIDLGEALNNNIHRCKYVKPTPVQRYAIPISLSGRDLMACAQTGSGKTAAFCFPIISGIMREQYVQRPRVARTAFPLALILSPTRELSCQIHDEAKKFSYQTGVKVVVAYGGAPITQQLRELERGVDILVATPGRLVDLLERARVSLQMIKYLALDEADRMLDMGFEPQIRKIVEQMDMPPPGIRQTLLFSATFPKEIQRLASDFLSSYVFLAVGRVGSSTDLIAQRVEYVLESDKRSHLMDLLHAQRENGICGKQGLTLVFVETKKGADALEHCLCVNGFPAASIHGDRTQQERELALRSFKTGNTPILVATDVAARGLDIPRVAHVVNFDLPNDIDDYVHRIGRTGRAGKMGLATAFFNESNLSLAKPLADLMQEANQEVPAWLTRYAARSAYSGGNRNRRSGGSRFGGRDFRREGSFNKSTDYYGGGTGGGAAGGYGNYGGGYGQGVTSAWD</sequence>
<feature type="compositionally biased region" description="Gly residues" evidence="10">
    <location>
        <begin position="89"/>
        <end position="98"/>
    </location>
</feature>
<evidence type="ECO:0000259" key="11">
    <source>
        <dbReference type="PROSITE" id="PS51192"/>
    </source>
</evidence>
<feature type="short sequence motif" description="Q motif" evidence="9">
    <location>
        <begin position="151"/>
        <end position="179"/>
    </location>
</feature>
<comment type="similarity">
    <text evidence="7">Belongs to the DEAD box helicase family. DDX3/DED1 subfamily.</text>
</comment>
<evidence type="ECO:0000313" key="15">
    <source>
        <dbReference type="Proteomes" id="UP000000226"/>
    </source>
</evidence>
<dbReference type="STRING" id="3885.V7BIK6"/>
<dbReference type="Gene3D" id="3.40.50.300">
    <property type="entry name" value="P-loop containing nucleotide triphosphate hydrolases"/>
    <property type="match status" value="2"/>
</dbReference>
<feature type="domain" description="Helicase C-terminal" evidence="12">
    <location>
        <begin position="393"/>
        <end position="544"/>
    </location>
</feature>
<dbReference type="PANTHER" id="PTHR47958">
    <property type="entry name" value="ATP-DEPENDENT RNA HELICASE DBP3"/>
    <property type="match status" value="1"/>
</dbReference>
<dbReference type="Pfam" id="PF00271">
    <property type="entry name" value="Helicase_C"/>
    <property type="match status" value="1"/>
</dbReference>
<organism evidence="14 15">
    <name type="scientific">Phaseolus vulgaris</name>
    <name type="common">Kidney bean</name>
    <name type="synonym">French bean</name>
    <dbReference type="NCBI Taxonomy" id="3885"/>
    <lineage>
        <taxon>Eukaryota</taxon>
        <taxon>Viridiplantae</taxon>
        <taxon>Streptophyta</taxon>
        <taxon>Embryophyta</taxon>
        <taxon>Tracheophyta</taxon>
        <taxon>Spermatophyta</taxon>
        <taxon>Magnoliopsida</taxon>
        <taxon>eudicotyledons</taxon>
        <taxon>Gunneridae</taxon>
        <taxon>Pentapetalae</taxon>
        <taxon>rosids</taxon>
        <taxon>fabids</taxon>
        <taxon>Fabales</taxon>
        <taxon>Fabaceae</taxon>
        <taxon>Papilionoideae</taxon>
        <taxon>50 kb inversion clade</taxon>
        <taxon>NPAAA clade</taxon>
        <taxon>indigoferoid/millettioid clade</taxon>
        <taxon>Phaseoleae</taxon>
        <taxon>Phaseolus</taxon>
    </lineage>
</organism>
<dbReference type="eggNOG" id="KOG0335">
    <property type="taxonomic scope" value="Eukaryota"/>
</dbReference>
<evidence type="ECO:0000256" key="4">
    <source>
        <dbReference type="ARBA" id="ARBA00022806"/>
    </source>
</evidence>
<name>V7BIK6_PHAVU</name>
<dbReference type="OMA" id="DANMHEW"/>
<dbReference type="SMART" id="SM00490">
    <property type="entry name" value="HELICc"/>
    <property type="match status" value="1"/>
</dbReference>
<reference evidence="15" key="1">
    <citation type="journal article" date="2014" name="Nat. Genet.">
        <title>A reference genome for common bean and genome-wide analysis of dual domestications.</title>
        <authorList>
            <person name="Schmutz J."/>
            <person name="McClean P.E."/>
            <person name="Mamidi S."/>
            <person name="Wu G.A."/>
            <person name="Cannon S.B."/>
            <person name="Grimwood J."/>
            <person name="Jenkins J."/>
            <person name="Shu S."/>
            <person name="Song Q."/>
            <person name="Chavarro C."/>
            <person name="Torres-Torres M."/>
            <person name="Geffroy V."/>
            <person name="Moghaddam S.M."/>
            <person name="Gao D."/>
            <person name="Abernathy B."/>
            <person name="Barry K."/>
            <person name="Blair M."/>
            <person name="Brick M.A."/>
            <person name="Chovatia M."/>
            <person name="Gepts P."/>
            <person name="Goodstein D.M."/>
            <person name="Gonzales M."/>
            <person name="Hellsten U."/>
            <person name="Hyten D.L."/>
            <person name="Jia G."/>
            <person name="Kelly J.D."/>
            <person name="Kudrna D."/>
            <person name="Lee R."/>
            <person name="Richard M.M."/>
            <person name="Miklas P.N."/>
            <person name="Osorno J.M."/>
            <person name="Rodrigues J."/>
            <person name="Thareau V."/>
            <person name="Urrea C.A."/>
            <person name="Wang M."/>
            <person name="Yu Y."/>
            <person name="Zhang M."/>
            <person name="Wing R.A."/>
            <person name="Cregan P.B."/>
            <person name="Rokhsar D.S."/>
            <person name="Jackson S.A."/>
        </authorList>
    </citation>
    <scope>NUCLEOTIDE SEQUENCE [LARGE SCALE GENOMIC DNA]</scope>
    <source>
        <strain evidence="15">cv. G19833</strain>
    </source>
</reference>
<evidence type="ECO:0000313" key="14">
    <source>
        <dbReference type="EMBL" id="ESW17707.1"/>
    </source>
</evidence>